<dbReference type="OrthoDB" id="676979at2759"/>
<keyword evidence="6" id="KW-0472">Membrane</keyword>
<evidence type="ECO:0000256" key="5">
    <source>
        <dbReference type="ARBA" id="ARBA00022737"/>
    </source>
</evidence>
<feature type="signal peptide" evidence="7">
    <location>
        <begin position="1"/>
        <end position="26"/>
    </location>
</feature>
<dbReference type="InterPro" id="IPR052941">
    <property type="entry name" value="StomDev_PlantInt_Reg"/>
</dbReference>
<dbReference type="GO" id="GO:0004674">
    <property type="term" value="F:protein serine/threonine kinase activity"/>
    <property type="evidence" value="ECO:0007669"/>
    <property type="project" value="UniProtKB-EC"/>
</dbReference>
<dbReference type="EC" id="2.7.11.1" evidence="9"/>
<keyword evidence="4 7" id="KW-0732">Signal</keyword>
<evidence type="ECO:0000313" key="10">
    <source>
        <dbReference type="Proteomes" id="UP000236161"/>
    </source>
</evidence>
<dbReference type="EMBL" id="KZ451921">
    <property type="protein sequence ID" value="PKA62047.1"/>
    <property type="molecule type" value="Genomic_DNA"/>
</dbReference>
<accession>A0A2I0B2M3</accession>
<dbReference type="PANTHER" id="PTHR48004">
    <property type="entry name" value="OS01G0149700 PROTEIN"/>
    <property type="match status" value="1"/>
</dbReference>
<keyword evidence="2" id="KW-1003">Cell membrane</keyword>
<dbReference type="Proteomes" id="UP000236161">
    <property type="component" value="Unassembled WGS sequence"/>
</dbReference>
<dbReference type="STRING" id="1088818.A0A2I0B2M3"/>
<comment type="subcellular location">
    <subcellularLocation>
        <location evidence="1">Cell membrane</location>
    </subcellularLocation>
</comment>
<evidence type="ECO:0000313" key="9">
    <source>
        <dbReference type="EMBL" id="PKA62047.1"/>
    </source>
</evidence>
<dbReference type="InterPro" id="IPR055414">
    <property type="entry name" value="LRR_R13L4/SHOC2-like"/>
</dbReference>
<evidence type="ECO:0000256" key="3">
    <source>
        <dbReference type="ARBA" id="ARBA00022614"/>
    </source>
</evidence>
<evidence type="ECO:0000256" key="7">
    <source>
        <dbReference type="SAM" id="SignalP"/>
    </source>
</evidence>
<evidence type="ECO:0000256" key="4">
    <source>
        <dbReference type="ARBA" id="ARBA00022729"/>
    </source>
</evidence>
<dbReference type="AlphaFoldDB" id="A0A2I0B2M3"/>
<keyword evidence="9" id="KW-0808">Transferase</keyword>
<evidence type="ECO:0000256" key="6">
    <source>
        <dbReference type="ARBA" id="ARBA00023136"/>
    </source>
</evidence>
<dbReference type="Pfam" id="PF23598">
    <property type="entry name" value="LRR_14"/>
    <property type="match status" value="1"/>
</dbReference>
<gene>
    <name evidence="9" type="primary">PII-2</name>
    <name evidence="9" type="ORF">AXF42_Ash018272</name>
</gene>
<name>A0A2I0B2M3_9ASPA</name>
<evidence type="ECO:0000256" key="2">
    <source>
        <dbReference type="ARBA" id="ARBA00022475"/>
    </source>
</evidence>
<reference evidence="9 10" key="1">
    <citation type="journal article" date="2017" name="Nature">
        <title>The Apostasia genome and the evolution of orchids.</title>
        <authorList>
            <person name="Zhang G.Q."/>
            <person name="Liu K.W."/>
            <person name="Li Z."/>
            <person name="Lohaus R."/>
            <person name="Hsiao Y.Y."/>
            <person name="Niu S.C."/>
            <person name="Wang J.Y."/>
            <person name="Lin Y.C."/>
            <person name="Xu Q."/>
            <person name="Chen L.J."/>
            <person name="Yoshida K."/>
            <person name="Fujiwara S."/>
            <person name="Wang Z.W."/>
            <person name="Zhang Y.Q."/>
            <person name="Mitsuda N."/>
            <person name="Wang M."/>
            <person name="Liu G.H."/>
            <person name="Pecoraro L."/>
            <person name="Huang H.X."/>
            <person name="Xiao X.J."/>
            <person name="Lin M."/>
            <person name="Wu X.Y."/>
            <person name="Wu W.L."/>
            <person name="Chen Y.Y."/>
            <person name="Chang S.B."/>
            <person name="Sakamoto S."/>
            <person name="Ohme-Takagi M."/>
            <person name="Yagi M."/>
            <person name="Zeng S.J."/>
            <person name="Shen C.Y."/>
            <person name="Yeh C.M."/>
            <person name="Luo Y.B."/>
            <person name="Tsai W.C."/>
            <person name="Van de Peer Y."/>
            <person name="Liu Z.J."/>
        </authorList>
    </citation>
    <scope>NUCLEOTIDE SEQUENCE [LARGE SCALE GENOMIC DNA]</scope>
    <source>
        <strain evidence="10">cv. Shenzhen</strain>
        <tissue evidence="9">Stem</tissue>
    </source>
</reference>
<evidence type="ECO:0000256" key="1">
    <source>
        <dbReference type="ARBA" id="ARBA00004236"/>
    </source>
</evidence>
<dbReference type="InterPro" id="IPR032675">
    <property type="entry name" value="LRR_dom_sf"/>
</dbReference>
<organism evidence="9 10">
    <name type="scientific">Apostasia shenzhenica</name>
    <dbReference type="NCBI Taxonomy" id="1088818"/>
    <lineage>
        <taxon>Eukaryota</taxon>
        <taxon>Viridiplantae</taxon>
        <taxon>Streptophyta</taxon>
        <taxon>Embryophyta</taxon>
        <taxon>Tracheophyta</taxon>
        <taxon>Spermatophyta</taxon>
        <taxon>Magnoliopsida</taxon>
        <taxon>Liliopsida</taxon>
        <taxon>Asparagales</taxon>
        <taxon>Orchidaceae</taxon>
        <taxon>Apostasioideae</taxon>
        <taxon>Apostasia</taxon>
    </lineage>
</organism>
<feature type="domain" description="Disease resistance R13L4/SHOC-2-like LRR" evidence="8">
    <location>
        <begin position="167"/>
        <end position="380"/>
    </location>
</feature>
<dbReference type="GO" id="GO:0005886">
    <property type="term" value="C:plasma membrane"/>
    <property type="evidence" value="ECO:0007669"/>
    <property type="project" value="UniProtKB-SubCell"/>
</dbReference>
<keyword evidence="3" id="KW-0433">Leucine-rich repeat</keyword>
<proteinExistence type="predicted"/>
<sequence length="440" mass="48068">MKGAVGTQAVVLLLLVLHLHSFRVLSQSDGSAAPMEEKEKKALYSMIQNFVGRSWNGSGLYPDLCGWTPIQGISCDYFDNGLWYITTVSIGPVLENSLQCSPKATFSHFLFELSHLKSLSIFSCFSSPSAHQAITIPPKNWEKLSSSLETLELRSNKGLIGQIPPVFGKLVNLKSLVLTENSLSGEIPIELGNLVRLNRLTLSENQLSGEVPASLGSNLAELLIMDISRNSLTGFLNAFGGLTSLLKLDLSNNLLSGNLPEELGSLKNLTLLDLRNNNLSGGLPLSLQGMSSLQYMLLSSNPMGGRIEEFGWKTLQKLIYLDLSNMGFVGRIPESITELKSLRFIALDKNKLTGPVSTKLASLPCLSALYLNGNNLTGELGFSEAFYERMGRRFASWDNPNLCYRSAAGRKIGKGPEGVAECSVSLLKSENKMIRDERNN</sequence>
<protein>
    <submittedName>
        <fullName evidence="9">Piriformospora indica-insensitive protein 2</fullName>
        <ecNumber evidence="9">2.7.11.1</ecNumber>
    </submittedName>
</protein>
<dbReference type="PANTHER" id="PTHR48004:SF55">
    <property type="entry name" value="LEUCINE-RICH REPEAT (LRR) FAMILY PROTEIN-RELATED"/>
    <property type="match status" value="1"/>
</dbReference>
<keyword evidence="10" id="KW-1185">Reference proteome</keyword>
<feature type="chain" id="PRO_5014184717" evidence="7">
    <location>
        <begin position="27"/>
        <end position="440"/>
    </location>
</feature>
<dbReference type="Gene3D" id="3.80.10.10">
    <property type="entry name" value="Ribonuclease Inhibitor"/>
    <property type="match status" value="3"/>
</dbReference>
<dbReference type="SUPFAM" id="SSF52058">
    <property type="entry name" value="L domain-like"/>
    <property type="match status" value="1"/>
</dbReference>
<dbReference type="FunFam" id="3.80.10.10:FF:000269">
    <property type="entry name" value="Piriformospora indica-insensitive protein 2"/>
    <property type="match status" value="1"/>
</dbReference>
<keyword evidence="5" id="KW-0677">Repeat</keyword>
<dbReference type="GO" id="GO:0051707">
    <property type="term" value="P:response to other organism"/>
    <property type="evidence" value="ECO:0007669"/>
    <property type="project" value="UniProtKB-ARBA"/>
</dbReference>
<evidence type="ECO:0000259" key="8">
    <source>
        <dbReference type="Pfam" id="PF23598"/>
    </source>
</evidence>